<gene>
    <name evidence="2" type="ORF">RRG08_009777</name>
</gene>
<name>A0AAE0ZQZ1_9GAST</name>
<feature type="region of interest" description="Disordered" evidence="1">
    <location>
        <begin position="1"/>
        <end position="45"/>
    </location>
</feature>
<evidence type="ECO:0000313" key="3">
    <source>
        <dbReference type="Proteomes" id="UP001283361"/>
    </source>
</evidence>
<comment type="caution">
    <text evidence="2">The sequence shown here is derived from an EMBL/GenBank/DDBJ whole genome shotgun (WGS) entry which is preliminary data.</text>
</comment>
<dbReference type="Proteomes" id="UP001283361">
    <property type="component" value="Unassembled WGS sequence"/>
</dbReference>
<accession>A0AAE0ZQZ1</accession>
<dbReference type="EMBL" id="JAWDGP010003503">
    <property type="protein sequence ID" value="KAK3773830.1"/>
    <property type="molecule type" value="Genomic_DNA"/>
</dbReference>
<evidence type="ECO:0000256" key="1">
    <source>
        <dbReference type="SAM" id="MobiDB-lite"/>
    </source>
</evidence>
<organism evidence="2 3">
    <name type="scientific">Elysia crispata</name>
    <name type="common">lettuce slug</name>
    <dbReference type="NCBI Taxonomy" id="231223"/>
    <lineage>
        <taxon>Eukaryota</taxon>
        <taxon>Metazoa</taxon>
        <taxon>Spiralia</taxon>
        <taxon>Lophotrochozoa</taxon>
        <taxon>Mollusca</taxon>
        <taxon>Gastropoda</taxon>
        <taxon>Heterobranchia</taxon>
        <taxon>Euthyneura</taxon>
        <taxon>Panpulmonata</taxon>
        <taxon>Sacoglossa</taxon>
        <taxon>Placobranchoidea</taxon>
        <taxon>Plakobranchidae</taxon>
        <taxon>Elysia</taxon>
    </lineage>
</organism>
<feature type="compositionally biased region" description="Polar residues" evidence="1">
    <location>
        <begin position="30"/>
        <end position="41"/>
    </location>
</feature>
<evidence type="ECO:0000313" key="2">
    <source>
        <dbReference type="EMBL" id="KAK3773830.1"/>
    </source>
</evidence>
<dbReference type="AlphaFoldDB" id="A0AAE0ZQZ1"/>
<protein>
    <submittedName>
        <fullName evidence="2">Uncharacterized protein</fullName>
    </submittedName>
</protein>
<reference evidence="2" key="1">
    <citation type="journal article" date="2023" name="G3 (Bethesda)">
        <title>A reference genome for the long-term kleptoplast-retaining sea slug Elysia crispata morphotype clarki.</title>
        <authorList>
            <person name="Eastman K.E."/>
            <person name="Pendleton A.L."/>
            <person name="Shaikh M.A."/>
            <person name="Suttiyut T."/>
            <person name="Ogas R."/>
            <person name="Tomko P."/>
            <person name="Gavelis G."/>
            <person name="Widhalm J.R."/>
            <person name="Wisecaver J.H."/>
        </authorList>
    </citation>
    <scope>NUCLEOTIDE SEQUENCE</scope>
    <source>
        <strain evidence="2">ECLA1</strain>
    </source>
</reference>
<proteinExistence type="predicted"/>
<feature type="compositionally biased region" description="Polar residues" evidence="1">
    <location>
        <begin position="1"/>
        <end position="17"/>
    </location>
</feature>
<sequence>MPGQSRDNIPQGKSSGRAQIVLSGRHPSPLQAQRESPNQVSCREPRAHRVVKMESEWEGTEWDGRGNIKACRRFGMIMDETREIVCDKNAAFIKGLSCIRFMSGFTCFVCSRIEEEVFNHQGADESWASTKRESLAFNKY</sequence>
<keyword evidence="3" id="KW-1185">Reference proteome</keyword>